<dbReference type="Proteomes" id="UP000292564">
    <property type="component" value="Unassembled WGS sequence"/>
</dbReference>
<reference evidence="13 14" key="1">
    <citation type="submission" date="2019-02" db="EMBL/GenBank/DDBJ databases">
        <title>Sequencing the genomes of 1000 actinobacteria strains.</title>
        <authorList>
            <person name="Klenk H.-P."/>
        </authorList>
    </citation>
    <scope>NUCLEOTIDE SEQUENCE [LARGE SCALE GENOMIC DNA]</scope>
    <source>
        <strain evidence="13 14">DSM 45162</strain>
    </source>
</reference>
<keyword evidence="8" id="KW-1133">Transmembrane helix</keyword>
<evidence type="ECO:0000256" key="1">
    <source>
        <dbReference type="ARBA" id="ARBA00000085"/>
    </source>
</evidence>
<evidence type="ECO:0000256" key="9">
    <source>
        <dbReference type="ARBA" id="ARBA00023012"/>
    </source>
</evidence>
<protein>
    <recommendedName>
        <fullName evidence="3">histidine kinase</fullName>
        <ecNumber evidence="3">2.7.13.3</ecNumber>
    </recommendedName>
</protein>
<proteinExistence type="predicted"/>
<dbReference type="InterPro" id="IPR005467">
    <property type="entry name" value="His_kinase_dom"/>
</dbReference>
<dbReference type="CDD" id="cd00082">
    <property type="entry name" value="HisKA"/>
    <property type="match status" value="1"/>
</dbReference>
<dbReference type="InterPro" id="IPR003594">
    <property type="entry name" value="HATPase_dom"/>
</dbReference>
<dbReference type="GO" id="GO:0005886">
    <property type="term" value="C:plasma membrane"/>
    <property type="evidence" value="ECO:0007669"/>
    <property type="project" value="UniProtKB-SubCell"/>
</dbReference>
<dbReference type="InterPro" id="IPR036097">
    <property type="entry name" value="HisK_dim/P_sf"/>
</dbReference>
<dbReference type="InterPro" id="IPR036890">
    <property type="entry name" value="HATPase_C_sf"/>
</dbReference>
<gene>
    <name evidence="13" type="ORF">EV385_3620</name>
</gene>
<evidence type="ECO:0000256" key="10">
    <source>
        <dbReference type="ARBA" id="ARBA00023136"/>
    </source>
</evidence>
<dbReference type="SMART" id="SM00388">
    <property type="entry name" value="HisKA"/>
    <property type="match status" value="1"/>
</dbReference>
<dbReference type="EMBL" id="SHKY01000001">
    <property type="protein sequence ID" value="RZU51785.1"/>
    <property type="molecule type" value="Genomic_DNA"/>
</dbReference>
<keyword evidence="10" id="KW-0472">Membrane</keyword>
<comment type="subcellular location">
    <subcellularLocation>
        <location evidence="2">Cell membrane</location>
    </subcellularLocation>
</comment>
<comment type="caution">
    <text evidence="13">The sequence shown here is derived from an EMBL/GenBank/DDBJ whole genome shotgun (WGS) entry which is preliminary data.</text>
</comment>
<dbReference type="Gene3D" id="3.30.565.10">
    <property type="entry name" value="Histidine kinase-like ATPase, C-terminal domain"/>
    <property type="match status" value="1"/>
</dbReference>
<keyword evidence="14" id="KW-1185">Reference proteome</keyword>
<keyword evidence="5" id="KW-0808">Transferase</keyword>
<evidence type="ECO:0000256" key="8">
    <source>
        <dbReference type="ARBA" id="ARBA00022989"/>
    </source>
</evidence>
<keyword evidence="6" id="KW-0812">Transmembrane</keyword>
<evidence type="ECO:0000256" key="2">
    <source>
        <dbReference type="ARBA" id="ARBA00004236"/>
    </source>
</evidence>
<evidence type="ECO:0000313" key="14">
    <source>
        <dbReference type="Proteomes" id="UP000292564"/>
    </source>
</evidence>
<evidence type="ECO:0000256" key="6">
    <source>
        <dbReference type="ARBA" id="ARBA00022692"/>
    </source>
</evidence>
<dbReference type="PRINTS" id="PR00344">
    <property type="entry name" value="BCTRLSENSOR"/>
</dbReference>
<name>A0A4Q7ZN44_9ACTN</name>
<dbReference type="AlphaFoldDB" id="A0A4Q7ZN44"/>
<evidence type="ECO:0000256" key="5">
    <source>
        <dbReference type="ARBA" id="ARBA00022679"/>
    </source>
</evidence>
<dbReference type="GO" id="GO:0000155">
    <property type="term" value="F:phosphorelay sensor kinase activity"/>
    <property type="evidence" value="ECO:0007669"/>
    <property type="project" value="InterPro"/>
</dbReference>
<sequence length="372" mass="40632">MRARTVRRRLLVVCLVVALVVMVVDRYSATFTYWVTFAQVCSLWEEHPRPYETCDMVNEYLPIQSPLAFALLAVVLWAGSRWVTRWVLGPARDLVPGITQIGPQNLGYRIGAGRPSHDEFAPVVRALDDMMERIAGGYEAQRRFSANASHELRTPLAVQRALIEVGLAQEPTADQLSLLSRQMLQANERNERLIEGLLVLSEADQGLAAKLPQRLDIIARQVVDAQREASVAVSLTCDLSPRTVDGERVLLERLVTNLVQNAVKYNRPGGTVHVTVGGDPALTVVNTGPPVPADAVPRLFEPFQRLADRIDHSGGSGLGLAIARSITRAHGGTIVAEPAGSPEHGGLRVTVRMPVSHDEAVPPARSRTGKVR</sequence>
<dbReference type="PROSITE" id="PS50109">
    <property type="entry name" value="HIS_KIN"/>
    <property type="match status" value="1"/>
</dbReference>
<evidence type="ECO:0000259" key="11">
    <source>
        <dbReference type="PROSITE" id="PS50109"/>
    </source>
</evidence>
<dbReference type="SUPFAM" id="SSF47384">
    <property type="entry name" value="Homodimeric domain of signal transducing histidine kinase"/>
    <property type="match status" value="1"/>
</dbReference>
<dbReference type="RefSeq" id="WP_242625307.1">
    <property type="nucleotide sequence ID" value="NZ_SHKY01000001.1"/>
</dbReference>
<evidence type="ECO:0000256" key="3">
    <source>
        <dbReference type="ARBA" id="ARBA00012438"/>
    </source>
</evidence>
<evidence type="ECO:0000256" key="7">
    <source>
        <dbReference type="ARBA" id="ARBA00022777"/>
    </source>
</evidence>
<dbReference type="Pfam" id="PF02518">
    <property type="entry name" value="HATPase_c"/>
    <property type="match status" value="1"/>
</dbReference>
<dbReference type="PANTHER" id="PTHR45436:SF5">
    <property type="entry name" value="SENSOR HISTIDINE KINASE TRCS"/>
    <property type="match status" value="1"/>
</dbReference>
<dbReference type="InterPro" id="IPR004358">
    <property type="entry name" value="Sig_transdc_His_kin-like_C"/>
</dbReference>
<evidence type="ECO:0000256" key="4">
    <source>
        <dbReference type="ARBA" id="ARBA00022553"/>
    </source>
</evidence>
<evidence type="ECO:0000313" key="13">
    <source>
        <dbReference type="EMBL" id="RZU51785.1"/>
    </source>
</evidence>
<dbReference type="CDD" id="cd00075">
    <property type="entry name" value="HATPase"/>
    <property type="match status" value="1"/>
</dbReference>
<dbReference type="Gene3D" id="1.10.287.130">
    <property type="match status" value="1"/>
</dbReference>
<dbReference type="SMART" id="SM00387">
    <property type="entry name" value="HATPase_c"/>
    <property type="match status" value="1"/>
</dbReference>
<dbReference type="Pfam" id="PF00512">
    <property type="entry name" value="HisKA"/>
    <property type="match status" value="1"/>
</dbReference>
<keyword evidence="7 13" id="KW-0418">Kinase</keyword>
<evidence type="ECO:0000259" key="12">
    <source>
        <dbReference type="PROSITE" id="PS50885"/>
    </source>
</evidence>
<organism evidence="13 14">
    <name type="scientific">Krasilnikovia cinnamomea</name>
    <dbReference type="NCBI Taxonomy" id="349313"/>
    <lineage>
        <taxon>Bacteria</taxon>
        <taxon>Bacillati</taxon>
        <taxon>Actinomycetota</taxon>
        <taxon>Actinomycetes</taxon>
        <taxon>Micromonosporales</taxon>
        <taxon>Micromonosporaceae</taxon>
        <taxon>Krasilnikovia</taxon>
    </lineage>
</organism>
<dbReference type="InterPro" id="IPR003661">
    <property type="entry name" value="HisK_dim/P_dom"/>
</dbReference>
<dbReference type="EC" id="2.7.13.3" evidence="3"/>
<dbReference type="PANTHER" id="PTHR45436">
    <property type="entry name" value="SENSOR HISTIDINE KINASE YKOH"/>
    <property type="match status" value="1"/>
</dbReference>
<comment type="catalytic activity">
    <reaction evidence="1">
        <text>ATP + protein L-histidine = ADP + protein N-phospho-L-histidine.</text>
        <dbReference type="EC" id="2.7.13.3"/>
    </reaction>
</comment>
<keyword evidence="4" id="KW-0597">Phosphoprotein</keyword>
<feature type="domain" description="Histidine kinase" evidence="11">
    <location>
        <begin position="147"/>
        <end position="357"/>
    </location>
</feature>
<dbReference type="InterPro" id="IPR003660">
    <property type="entry name" value="HAMP_dom"/>
</dbReference>
<feature type="domain" description="HAMP" evidence="12">
    <location>
        <begin position="85"/>
        <end position="139"/>
    </location>
</feature>
<dbReference type="PROSITE" id="PS50885">
    <property type="entry name" value="HAMP"/>
    <property type="match status" value="1"/>
</dbReference>
<dbReference type="InterPro" id="IPR050428">
    <property type="entry name" value="TCS_sensor_his_kinase"/>
</dbReference>
<dbReference type="SUPFAM" id="SSF55874">
    <property type="entry name" value="ATPase domain of HSP90 chaperone/DNA topoisomerase II/histidine kinase"/>
    <property type="match status" value="1"/>
</dbReference>
<accession>A0A4Q7ZN44</accession>
<keyword evidence="9" id="KW-0902">Two-component regulatory system</keyword>